<dbReference type="PANTHER" id="PTHR34406:SF1">
    <property type="entry name" value="PROTEIN YCEI"/>
    <property type="match status" value="1"/>
</dbReference>
<keyword evidence="1" id="KW-0732">Signal</keyword>
<dbReference type="EMBL" id="PIUM01000013">
    <property type="protein sequence ID" value="PKU24189.1"/>
    <property type="molecule type" value="Genomic_DNA"/>
</dbReference>
<dbReference type="Pfam" id="PF04264">
    <property type="entry name" value="YceI"/>
    <property type="match status" value="1"/>
</dbReference>
<dbReference type="InterPro" id="IPR036761">
    <property type="entry name" value="TTHA0802/YceI-like_sf"/>
</dbReference>
<keyword evidence="4" id="KW-1185">Reference proteome</keyword>
<name>A0A2N3PUV5_9PROT</name>
<dbReference type="AlphaFoldDB" id="A0A2N3PUV5"/>
<dbReference type="Gene3D" id="2.40.128.110">
    <property type="entry name" value="Lipid/polyisoprenoid-binding, YceI-like"/>
    <property type="match status" value="1"/>
</dbReference>
<dbReference type="SUPFAM" id="SSF101874">
    <property type="entry name" value="YceI-like"/>
    <property type="match status" value="1"/>
</dbReference>
<dbReference type="OrthoDB" id="1247465at2"/>
<feature type="signal peptide" evidence="1">
    <location>
        <begin position="1"/>
        <end position="23"/>
    </location>
</feature>
<evidence type="ECO:0000259" key="2">
    <source>
        <dbReference type="SMART" id="SM00867"/>
    </source>
</evidence>
<organism evidence="3 4">
    <name type="scientific">Telmatospirillum siberiense</name>
    <dbReference type="NCBI Taxonomy" id="382514"/>
    <lineage>
        <taxon>Bacteria</taxon>
        <taxon>Pseudomonadati</taxon>
        <taxon>Pseudomonadota</taxon>
        <taxon>Alphaproteobacteria</taxon>
        <taxon>Rhodospirillales</taxon>
        <taxon>Rhodospirillaceae</taxon>
        <taxon>Telmatospirillum</taxon>
    </lineage>
</organism>
<sequence>MTFIRMTAVALACLLAAAPSAMAATWTVDTAKSSLGFAGSQSGTPFEGHFGKWQAQIDFDPANPASGHAVVTIDMGSAVTGDPQKDQSLPQSDWFNVKSFPQATFEATSFRARGGNAYEAVGSLSIRGIKKDVVLPFTFETEGSSGHAKGRLELLRTDYGVGQGEWSSGQMVGLSVAVIVDLRASK</sequence>
<dbReference type="PANTHER" id="PTHR34406">
    <property type="entry name" value="PROTEIN YCEI"/>
    <property type="match status" value="1"/>
</dbReference>
<accession>A0A2N3PUV5</accession>
<gene>
    <name evidence="3" type="ORF">CWS72_12705</name>
</gene>
<dbReference type="Proteomes" id="UP000233293">
    <property type="component" value="Unassembled WGS sequence"/>
</dbReference>
<reference evidence="4" key="1">
    <citation type="submission" date="2017-12" db="EMBL/GenBank/DDBJ databases">
        <title>Draft genome sequence of Telmatospirillum siberiense 26-4b1T, an acidotolerant peatland alphaproteobacterium potentially involved in sulfur cycling.</title>
        <authorList>
            <person name="Hausmann B."/>
            <person name="Pjevac P."/>
            <person name="Schreck K."/>
            <person name="Herbold C.W."/>
            <person name="Daims H."/>
            <person name="Wagner M."/>
            <person name="Pester M."/>
            <person name="Loy A."/>
        </authorList>
    </citation>
    <scope>NUCLEOTIDE SEQUENCE [LARGE SCALE GENOMIC DNA]</scope>
    <source>
        <strain evidence="4">26-4b1</strain>
    </source>
</reference>
<feature type="chain" id="PRO_5014995091" evidence="1">
    <location>
        <begin position="24"/>
        <end position="186"/>
    </location>
</feature>
<proteinExistence type="predicted"/>
<evidence type="ECO:0000313" key="3">
    <source>
        <dbReference type="EMBL" id="PKU24189.1"/>
    </source>
</evidence>
<protein>
    <submittedName>
        <fullName evidence="3">Polyisoprenoid-binding protein</fullName>
    </submittedName>
</protein>
<dbReference type="RefSeq" id="WP_101250984.1">
    <property type="nucleotide sequence ID" value="NZ_PIUM01000013.1"/>
</dbReference>
<comment type="caution">
    <text evidence="3">The sequence shown here is derived from an EMBL/GenBank/DDBJ whole genome shotgun (WGS) entry which is preliminary data.</text>
</comment>
<dbReference type="InterPro" id="IPR007372">
    <property type="entry name" value="Lipid/polyisoprenoid-bd_YceI"/>
</dbReference>
<evidence type="ECO:0000313" key="4">
    <source>
        <dbReference type="Proteomes" id="UP000233293"/>
    </source>
</evidence>
<evidence type="ECO:0000256" key="1">
    <source>
        <dbReference type="SAM" id="SignalP"/>
    </source>
</evidence>
<dbReference type="SMART" id="SM00867">
    <property type="entry name" value="YceI"/>
    <property type="match status" value="1"/>
</dbReference>
<feature type="domain" description="Lipid/polyisoprenoid-binding YceI-like" evidence="2">
    <location>
        <begin position="25"/>
        <end position="185"/>
    </location>
</feature>